<dbReference type="InterPro" id="IPR035434">
    <property type="entry name" value="GCL_bact_plant"/>
</dbReference>
<evidence type="ECO:0000256" key="3">
    <source>
        <dbReference type="ARBA" id="ARBA00011153"/>
    </source>
</evidence>
<sequence>MSNAVGSDNTPIVSEQQLADHLAAGCKPAAQFRIGTEHEKFVVARATHAAAPYDGPSGIAAVLERLRGDGTPIVDAGRIVGVIQRDGAAISLEPAGQLELSGAPLDTLHDTHAELHAHLAAARAACEPLGLRCAPLGFHPHLSRAALPWMPKQRYGIMRRYMPRVGTRGLDMMQRTCTVQVNLDFASESDMARKMRVSLALQPVATALFANSPFCEGRPSGLLSTRAHTWLDTDEDRCGAPALFLSRSFGFERYVSWLLDNVPMYFVRRGDRYADATGRTFRDFMRRRVPHLEGDTPTLGDFADHLTTVFTEVRLKRYLEMRGADAGSPDMMIALSAFWTGLLYDPAALSDAETLAAAIDRGALLALRRDVPRLGLDTPVNGRLLRAFAADALAIAHRGLRARARLDAAGRDESVYLAPLDEIVAGAPTQAEHWLARYRDAWAGDATRIYDAAEIR</sequence>
<dbReference type="GO" id="GO:0004357">
    <property type="term" value="F:glutamate-cysteine ligase activity"/>
    <property type="evidence" value="ECO:0007669"/>
    <property type="project" value="UniProtKB-UniRule"/>
</dbReference>
<keyword evidence="5" id="KW-0317">Glutathione biosynthesis</keyword>
<dbReference type="Proteomes" id="UP000238206">
    <property type="component" value="Unassembled WGS sequence"/>
</dbReference>
<dbReference type="InterPro" id="IPR006336">
    <property type="entry name" value="GCS2"/>
</dbReference>
<dbReference type="PANTHER" id="PTHR34378:SF1">
    <property type="entry name" value="GLUTAMATE--CYSTEINE LIGASE, CHLOROPLASTIC"/>
    <property type="match status" value="1"/>
</dbReference>
<proteinExistence type="inferred from homology"/>
<name>A0A2S8IZT9_BURCE</name>
<dbReference type="GO" id="GO:0005524">
    <property type="term" value="F:ATP binding"/>
    <property type="evidence" value="ECO:0007669"/>
    <property type="project" value="UniProtKB-UniRule"/>
</dbReference>
<evidence type="ECO:0000256" key="4">
    <source>
        <dbReference type="ARBA" id="ARBA00022598"/>
    </source>
</evidence>
<dbReference type="AlphaFoldDB" id="A0A2S8IZT9"/>
<protein>
    <recommendedName>
        <fullName evidence="10">Glutamate--cysteine ligase</fullName>
        <ecNumber evidence="10">6.3.2.2</ecNumber>
    </recommendedName>
</protein>
<keyword evidence="9" id="KW-1015">Disulfide bond</keyword>
<keyword evidence="8" id="KW-0809">Transit peptide</keyword>
<dbReference type="Gene3D" id="3.30.590.20">
    <property type="match status" value="1"/>
</dbReference>
<evidence type="ECO:0000313" key="11">
    <source>
        <dbReference type="EMBL" id="PQP20326.1"/>
    </source>
</evidence>
<organism evidence="11 12">
    <name type="scientific">Burkholderia cepacia</name>
    <name type="common">Pseudomonas cepacia</name>
    <dbReference type="NCBI Taxonomy" id="292"/>
    <lineage>
        <taxon>Bacteria</taxon>
        <taxon>Pseudomonadati</taxon>
        <taxon>Pseudomonadota</taxon>
        <taxon>Betaproteobacteria</taxon>
        <taxon>Burkholderiales</taxon>
        <taxon>Burkholderiaceae</taxon>
        <taxon>Burkholderia</taxon>
        <taxon>Burkholderia cepacia complex</taxon>
    </lineage>
</organism>
<comment type="subunit">
    <text evidence="3">Homodimer or monomer when oxidized or reduced, respectively.</text>
</comment>
<dbReference type="EC" id="6.3.2.2" evidence="10"/>
<dbReference type="PANTHER" id="PTHR34378">
    <property type="entry name" value="GLUTAMATE--CYSTEINE LIGASE, CHLOROPLASTIC"/>
    <property type="match status" value="1"/>
</dbReference>
<dbReference type="InterPro" id="IPR011556">
    <property type="entry name" value="Glut_cys_lig_pln_type"/>
</dbReference>
<comment type="pathway">
    <text evidence="1">Sulfur metabolism; glutathione biosynthesis; glutathione from L-cysteine and L-glutamate: step 1/2.</text>
</comment>
<keyword evidence="4 10" id="KW-0436">Ligase</keyword>
<evidence type="ECO:0000313" key="12">
    <source>
        <dbReference type="Proteomes" id="UP000238206"/>
    </source>
</evidence>
<comment type="similarity">
    <text evidence="2">Belongs to the carboxylate-amine ligase family. Glutamate--cysteine ligase type 2 subfamily.</text>
</comment>
<comment type="similarity">
    <text evidence="10">Belongs to the glutamate--cysteine ligase type 2 family. EgtA subfamily.</text>
</comment>
<evidence type="ECO:0000256" key="9">
    <source>
        <dbReference type="ARBA" id="ARBA00023157"/>
    </source>
</evidence>
<keyword evidence="7 10" id="KW-0067">ATP-binding</keyword>
<keyword evidence="6 10" id="KW-0547">Nucleotide-binding</keyword>
<dbReference type="Pfam" id="PF04107">
    <property type="entry name" value="GCS2"/>
    <property type="match status" value="1"/>
</dbReference>
<reference evidence="11 12" key="1">
    <citation type="submission" date="2018-02" db="EMBL/GenBank/DDBJ databases">
        <title>Draft genome sequencing of Burkholderia cepacia Y14-15.</title>
        <authorList>
            <person name="Zheng B.-X."/>
        </authorList>
    </citation>
    <scope>NUCLEOTIDE SEQUENCE [LARGE SCALE GENOMIC DNA]</scope>
    <source>
        <strain evidence="11 12">Y14-15</strain>
    </source>
</reference>
<dbReference type="EMBL" id="PUIQ01000006">
    <property type="protein sequence ID" value="PQP20326.1"/>
    <property type="molecule type" value="Genomic_DNA"/>
</dbReference>
<comment type="caution">
    <text evidence="11">The sequence shown here is derived from an EMBL/GenBank/DDBJ whole genome shotgun (WGS) entry which is preliminary data.</text>
</comment>
<comment type="catalytic activity">
    <reaction evidence="10">
        <text>L-cysteine + L-glutamate + ATP = gamma-L-glutamyl-L-cysteine + ADP + phosphate + H(+)</text>
        <dbReference type="Rhea" id="RHEA:13285"/>
        <dbReference type="ChEBI" id="CHEBI:15378"/>
        <dbReference type="ChEBI" id="CHEBI:29985"/>
        <dbReference type="ChEBI" id="CHEBI:30616"/>
        <dbReference type="ChEBI" id="CHEBI:35235"/>
        <dbReference type="ChEBI" id="CHEBI:43474"/>
        <dbReference type="ChEBI" id="CHEBI:58173"/>
        <dbReference type="ChEBI" id="CHEBI:456216"/>
        <dbReference type="EC" id="6.3.2.2"/>
    </reaction>
</comment>
<dbReference type="InterPro" id="IPR014746">
    <property type="entry name" value="Gln_synth/guanido_kin_cat_dom"/>
</dbReference>
<dbReference type="PIRSF" id="PIRSF017901">
    <property type="entry name" value="GCL"/>
    <property type="match status" value="1"/>
</dbReference>
<evidence type="ECO:0000256" key="8">
    <source>
        <dbReference type="ARBA" id="ARBA00022946"/>
    </source>
</evidence>
<dbReference type="GO" id="GO:0006750">
    <property type="term" value="P:glutathione biosynthetic process"/>
    <property type="evidence" value="ECO:0007669"/>
    <property type="project" value="UniProtKB-UniRule"/>
</dbReference>
<evidence type="ECO:0000256" key="6">
    <source>
        <dbReference type="ARBA" id="ARBA00022741"/>
    </source>
</evidence>
<dbReference type="RefSeq" id="WP_105390142.1">
    <property type="nucleotide sequence ID" value="NZ_PUIQ01000006.1"/>
</dbReference>
<comment type="function">
    <text evidence="10">Catalyzes the synthesis of gamma-glutamylcysteine (gamma-GC).</text>
</comment>
<evidence type="ECO:0000256" key="1">
    <source>
        <dbReference type="ARBA" id="ARBA00005006"/>
    </source>
</evidence>
<evidence type="ECO:0000256" key="7">
    <source>
        <dbReference type="ARBA" id="ARBA00022840"/>
    </source>
</evidence>
<dbReference type="SUPFAM" id="SSF55931">
    <property type="entry name" value="Glutamine synthetase/guanido kinase"/>
    <property type="match status" value="1"/>
</dbReference>
<evidence type="ECO:0000256" key="5">
    <source>
        <dbReference type="ARBA" id="ARBA00022684"/>
    </source>
</evidence>
<dbReference type="NCBIfam" id="TIGR01436">
    <property type="entry name" value="glu_cys_lig_pln"/>
    <property type="match status" value="1"/>
</dbReference>
<evidence type="ECO:0000256" key="10">
    <source>
        <dbReference type="PIRNR" id="PIRNR017901"/>
    </source>
</evidence>
<accession>A0A2S8IZT9</accession>
<gene>
    <name evidence="11" type="ORF">C5615_06640</name>
</gene>
<evidence type="ECO:0000256" key="2">
    <source>
        <dbReference type="ARBA" id="ARBA00010253"/>
    </source>
</evidence>